<feature type="signal peptide" evidence="1">
    <location>
        <begin position="1"/>
        <end position="18"/>
    </location>
</feature>
<gene>
    <name evidence="2" type="ORF">HMPREF1541_06913</name>
</gene>
<reference evidence="2 3" key="1">
    <citation type="submission" date="2013-03" db="EMBL/GenBank/DDBJ databases">
        <title>The Genome Sequence of Phialophora europaea CBS 101466.</title>
        <authorList>
            <consortium name="The Broad Institute Genomics Platform"/>
            <person name="Cuomo C."/>
            <person name="de Hoog S."/>
            <person name="Gorbushina A."/>
            <person name="Walker B."/>
            <person name="Young S.K."/>
            <person name="Zeng Q."/>
            <person name="Gargeya S."/>
            <person name="Fitzgerald M."/>
            <person name="Haas B."/>
            <person name="Abouelleil A."/>
            <person name="Allen A.W."/>
            <person name="Alvarado L."/>
            <person name="Arachchi H.M."/>
            <person name="Berlin A.M."/>
            <person name="Chapman S.B."/>
            <person name="Gainer-Dewar J."/>
            <person name="Goldberg J."/>
            <person name="Griggs A."/>
            <person name="Gujja S."/>
            <person name="Hansen M."/>
            <person name="Howarth C."/>
            <person name="Imamovic A."/>
            <person name="Ireland A."/>
            <person name="Larimer J."/>
            <person name="McCowan C."/>
            <person name="Murphy C."/>
            <person name="Pearson M."/>
            <person name="Poon T.W."/>
            <person name="Priest M."/>
            <person name="Roberts A."/>
            <person name="Saif S."/>
            <person name="Shea T."/>
            <person name="Sisk P."/>
            <person name="Sykes S."/>
            <person name="Wortman J."/>
            <person name="Nusbaum C."/>
            <person name="Birren B."/>
        </authorList>
    </citation>
    <scope>NUCLEOTIDE SEQUENCE [LARGE SCALE GENOMIC DNA]</scope>
    <source>
        <strain evidence="2 3">CBS 101466</strain>
    </source>
</reference>
<dbReference type="eggNOG" id="ENOG502S5MR">
    <property type="taxonomic scope" value="Eukaryota"/>
</dbReference>
<proteinExistence type="predicted"/>
<keyword evidence="3" id="KW-1185">Reference proteome</keyword>
<evidence type="ECO:0000256" key="1">
    <source>
        <dbReference type="SAM" id="SignalP"/>
    </source>
</evidence>
<dbReference type="InParanoid" id="W2RR04"/>
<dbReference type="EMBL" id="KB822722">
    <property type="protein sequence ID" value="ETN38872.1"/>
    <property type="molecule type" value="Genomic_DNA"/>
</dbReference>
<evidence type="ECO:0008006" key="4">
    <source>
        <dbReference type="Google" id="ProtNLM"/>
    </source>
</evidence>
<dbReference type="AlphaFoldDB" id="W2RR04"/>
<feature type="chain" id="PRO_5004823794" description="EGF-like calcium-binding domain-containing protein" evidence="1">
    <location>
        <begin position="19"/>
        <end position="123"/>
    </location>
</feature>
<accession>W2RR04</accession>
<dbReference type="VEuPathDB" id="FungiDB:HMPREF1541_06913"/>
<dbReference type="Proteomes" id="UP000030752">
    <property type="component" value="Unassembled WGS sequence"/>
</dbReference>
<dbReference type="HOGENOM" id="CLU_161487_0_0_1"/>
<dbReference type="RefSeq" id="XP_008719461.1">
    <property type="nucleotide sequence ID" value="XM_008721239.1"/>
</dbReference>
<dbReference type="OrthoDB" id="291007at2759"/>
<name>W2RR04_CYPE1</name>
<evidence type="ECO:0000313" key="3">
    <source>
        <dbReference type="Proteomes" id="UP000030752"/>
    </source>
</evidence>
<keyword evidence="1" id="KW-0732">Signal</keyword>
<dbReference type="STRING" id="1220924.W2RR04"/>
<organism evidence="2 3">
    <name type="scientific">Cyphellophora europaea (strain CBS 101466)</name>
    <name type="common">Phialophora europaea</name>
    <dbReference type="NCBI Taxonomy" id="1220924"/>
    <lineage>
        <taxon>Eukaryota</taxon>
        <taxon>Fungi</taxon>
        <taxon>Dikarya</taxon>
        <taxon>Ascomycota</taxon>
        <taxon>Pezizomycotina</taxon>
        <taxon>Eurotiomycetes</taxon>
        <taxon>Chaetothyriomycetidae</taxon>
        <taxon>Chaetothyriales</taxon>
        <taxon>Cyphellophoraceae</taxon>
        <taxon>Cyphellophora</taxon>
    </lineage>
</organism>
<protein>
    <recommendedName>
        <fullName evidence="4">EGF-like calcium-binding domain-containing protein</fullName>
    </recommendedName>
</protein>
<dbReference type="GeneID" id="19974252"/>
<sequence length="123" mass="12678">MHTTLAIPFIALLSLTNAVSLKLRNAPDAQCGTCNPTAGQNLCDVSTSCIATGMSNYCACRAGYKAVAGQGDPSVQFRLTGADFENRVFVPTGVSCDVLCDDPYAGPGPNGLCSEVILTTCAP</sequence>
<evidence type="ECO:0000313" key="2">
    <source>
        <dbReference type="EMBL" id="ETN38872.1"/>
    </source>
</evidence>